<dbReference type="SUPFAM" id="SSF103481">
    <property type="entry name" value="Multidrug resistance efflux transporter EmrE"/>
    <property type="match status" value="1"/>
</dbReference>
<dbReference type="Proteomes" id="UP000265520">
    <property type="component" value="Unassembled WGS sequence"/>
</dbReference>
<keyword evidence="4 5" id="KW-0472">Membrane</keyword>
<name>A0A392PPW8_9FABA</name>
<feature type="transmembrane region" description="Helical" evidence="5">
    <location>
        <begin position="32"/>
        <end position="50"/>
    </location>
</feature>
<dbReference type="AlphaFoldDB" id="A0A392PPW8"/>
<reference evidence="6 7" key="1">
    <citation type="journal article" date="2018" name="Front. Plant Sci.">
        <title>Red Clover (Trifolium pratense) and Zigzag Clover (T. medium) - A Picture of Genomic Similarities and Differences.</title>
        <authorList>
            <person name="Dluhosova J."/>
            <person name="Istvanek J."/>
            <person name="Nedelnik J."/>
            <person name="Repkova J."/>
        </authorList>
    </citation>
    <scope>NUCLEOTIDE SEQUENCE [LARGE SCALE GENOMIC DNA]</scope>
    <source>
        <strain evidence="7">cv. 10/8</strain>
        <tissue evidence="6">Leaf</tissue>
    </source>
</reference>
<organism evidence="6 7">
    <name type="scientific">Trifolium medium</name>
    <dbReference type="NCBI Taxonomy" id="97028"/>
    <lineage>
        <taxon>Eukaryota</taxon>
        <taxon>Viridiplantae</taxon>
        <taxon>Streptophyta</taxon>
        <taxon>Embryophyta</taxon>
        <taxon>Tracheophyta</taxon>
        <taxon>Spermatophyta</taxon>
        <taxon>Magnoliopsida</taxon>
        <taxon>eudicotyledons</taxon>
        <taxon>Gunneridae</taxon>
        <taxon>Pentapetalae</taxon>
        <taxon>rosids</taxon>
        <taxon>fabids</taxon>
        <taxon>Fabales</taxon>
        <taxon>Fabaceae</taxon>
        <taxon>Papilionoideae</taxon>
        <taxon>50 kb inversion clade</taxon>
        <taxon>NPAAA clade</taxon>
        <taxon>Hologalegina</taxon>
        <taxon>IRL clade</taxon>
        <taxon>Trifolieae</taxon>
        <taxon>Trifolium</taxon>
    </lineage>
</organism>
<dbReference type="EMBL" id="LXQA010089576">
    <property type="protein sequence ID" value="MCI13782.1"/>
    <property type="molecule type" value="Genomic_DNA"/>
</dbReference>
<feature type="transmembrane region" description="Helical" evidence="5">
    <location>
        <begin position="5"/>
        <end position="26"/>
    </location>
</feature>
<evidence type="ECO:0000256" key="4">
    <source>
        <dbReference type="ARBA" id="ARBA00023136"/>
    </source>
</evidence>
<evidence type="ECO:0000256" key="3">
    <source>
        <dbReference type="ARBA" id="ARBA00022989"/>
    </source>
</evidence>
<dbReference type="InterPro" id="IPR037185">
    <property type="entry name" value="EmrE-like"/>
</dbReference>
<evidence type="ECO:0000313" key="7">
    <source>
        <dbReference type="Proteomes" id="UP000265520"/>
    </source>
</evidence>
<dbReference type="PANTHER" id="PTHR31218">
    <property type="entry name" value="WAT1-RELATED PROTEIN"/>
    <property type="match status" value="1"/>
</dbReference>
<keyword evidence="2 5" id="KW-0812">Transmembrane</keyword>
<dbReference type="GO" id="GO:0022857">
    <property type="term" value="F:transmembrane transporter activity"/>
    <property type="evidence" value="ECO:0007669"/>
    <property type="project" value="InterPro"/>
</dbReference>
<protein>
    <submittedName>
        <fullName evidence="6">WAT1-related protein</fullName>
    </submittedName>
</protein>
<comment type="subcellular location">
    <subcellularLocation>
        <location evidence="1">Membrane</location>
        <topology evidence="1">Multi-pass membrane protein</topology>
    </subcellularLocation>
</comment>
<evidence type="ECO:0000256" key="5">
    <source>
        <dbReference type="SAM" id="Phobius"/>
    </source>
</evidence>
<dbReference type="InterPro" id="IPR030184">
    <property type="entry name" value="WAT1-related"/>
</dbReference>
<sequence>MKGPLYVSAFSPLLLVLVAFIASLVLDEYITVGSLTGATLIVCGLYMLLWGKSKEARQVDNNNNNMNEIASVKDPDKCDSIHIANSSLTCIQKDHDKNTLGEV</sequence>
<evidence type="ECO:0000256" key="1">
    <source>
        <dbReference type="ARBA" id="ARBA00004141"/>
    </source>
</evidence>
<evidence type="ECO:0000256" key="2">
    <source>
        <dbReference type="ARBA" id="ARBA00022692"/>
    </source>
</evidence>
<comment type="caution">
    <text evidence="6">The sequence shown here is derived from an EMBL/GenBank/DDBJ whole genome shotgun (WGS) entry which is preliminary data.</text>
</comment>
<accession>A0A392PPW8</accession>
<evidence type="ECO:0000313" key="6">
    <source>
        <dbReference type="EMBL" id="MCI13782.1"/>
    </source>
</evidence>
<proteinExistence type="predicted"/>
<dbReference type="GO" id="GO:0016020">
    <property type="term" value="C:membrane"/>
    <property type="evidence" value="ECO:0007669"/>
    <property type="project" value="InterPro"/>
</dbReference>
<keyword evidence="3 5" id="KW-1133">Transmembrane helix</keyword>
<keyword evidence="7" id="KW-1185">Reference proteome</keyword>